<name>A0A5S9R9G2_MYCVN</name>
<proteinExistence type="predicted"/>
<dbReference type="EMBL" id="CACSIP010000070">
    <property type="protein sequence ID" value="CAA0137308.1"/>
    <property type="molecule type" value="Genomic_DNA"/>
</dbReference>
<evidence type="ECO:0000313" key="3">
    <source>
        <dbReference type="Proteomes" id="UP000430146"/>
    </source>
</evidence>
<feature type="region of interest" description="Disordered" evidence="1">
    <location>
        <begin position="42"/>
        <end position="67"/>
    </location>
</feature>
<evidence type="ECO:0000256" key="1">
    <source>
        <dbReference type="SAM" id="MobiDB-lite"/>
    </source>
</evidence>
<feature type="compositionally biased region" description="Polar residues" evidence="1">
    <location>
        <begin position="42"/>
        <end position="64"/>
    </location>
</feature>
<keyword evidence="3" id="KW-1185">Reference proteome</keyword>
<protein>
    <submittedName>
        <fullName evidence="2">Uncharacterized protein</fullName>
    </submittedName>
</protein>
<accession>A0A5S9R9G2</accession>
<evidence type="ECO:0000313" key="2">
    <source>
        <dbReference type="EMBL" id="CAA0137308.1"/>
    </source>
</evidence>
<dbReference type="AlphaFoldDB" id="A0A5S9R9G2"/>
<reference evidence="2 3" key="1">
    <citation type="submission" date="2019-11" db="EMBL/GenBank/DDBJ databases">
        <authorList>
            <person name="Holert J."/>
        </authorList>
    </citation>
    <scope>NUCLEOTIDE SEQUENCE [LARGE SCALE GENOMIC DNA]</scope>
    <source>
        <strain evidence="2">BC8_1</strain>
    </source>
</reference>
<dbReference type="Proteomes" id="UP000430146">
    <property type="component" value="Unassembled WGS sequence"/>
</dbReference>
<organism evidence="2 3">
    <name type="scientific">Mycolicibacterium vanbaalenii</name>
    <name type="common">Mycobacterium vanbaalenii</name>
    <dbReference type="NCBI Taxonomy" id="110539"/>
    <lineage>
        <taxon>Bacteria</taxon>
        <taxon>Bacillati</taxon>
        <taxon>Actinomycetota</taxon>
        <taxon>Actinomycetes</taxon>
        <taxon>Mycobacteriales</taxon>
        <taxon>Mycobacteriaceae</taxon>
        <taxon>Mycolicibacterium</taxon>
    </lineage>
</organism>
<feature type="region of interest" description="Disordered" evidence="1">
    <location>
        <begin position="1"/>
        <end position="28"/>
    </location>
</feature>
<gene>
    <name evidence="2" type="ORF">AELLOGFF_06518</name>
</gene>
<sequence>MIRRRNAAASPADNRPHTTVTSAVSSHAPMWKSRVRITSLARSTASGSNRSITASIARSNNTADNGPHVTALSANAASMTAISASSSTNWVRHVNSEITRALINPCENNAATCGNRSRNATAIRI</sequence>